<feature type="signal peptide" evidence="1">
    <location>
        <begin position="1"/>
        <end position="31"/>
    </location>
</feature>
<gene>
    <name evidence="2" type="ORF">ML536_04890</name>
</gene>
<dbReference type="Proteomes" id="UP001156140">
    <property type="component" value="Unassembled WGS sequence"/>
</dbReference>
<evidence type="ECO:0000313" key="2">
    <source>
        <dbReference type="EMBL" id="MCI0126156.1"/>
    </source>
</evidence>
<protein>
    <submittedName>
        <fullName evidence="2">Uncharacterized protein</fullName>
    </submittedName>
</protein>
<keyword evidence="3" id="KW-1185">Reference proteome</keyword>
<keyword evidence="1" id="KW-0732">Signal</keyword>
<dbReference type="EMBL" id="JALAZD010000001">
    <property type="protein sequence ID" value="MCI0126156.1"/>
    <property type="molecule type" value="Genomic_DNA"/>
</dbReference>
<proteinExistence type="predicted"/>
<accession>A0AA41QMD1</accession>
<evidence type="ECO:0000313" key="3">
    <source>
        <dbReference type="Proteomes" id="UP001156140"/>
    </source>
</evidence>
<evidence type="ECO:0000256" key="1">
    <source>
        <dbReference type="SAM" id="SignalP"/>
    </source>
</evidence>
<organism evidence="2 3">
    <name type="scientific">Paradevosia shaoguanensis</name>
    <dbReference type="NCBI Taxonomy" id="1335043"/>
    <lineage>
        <taxon>Bacteria</taxon>
        <taxon>Pseudomonadati</taxon>
        <taxon>Pseudomonadota</taxon>
        <taxon>Alphaproteobacteria</taxon>
        <taxon>Hyphomicrobiales</taxon>
        <taxon>Devosiaceae</taxon>
        <taxon>Paradevosia</taxon>
    </lineage>
</organism>
<name>A0AA41QMD1_9HYPH</name>
<comment type="caution">
    <text evidence="2">The sequence shown here is derived from an EMBL/GenBank/DDBJ whole genome shotgun (WGS) entry which is preliminary data.</text>
</comment>
<dbReference type="AlphaFoldDB" id="A0AA41QMD1"/>
<dbReference type="RefSeq" id="WP_281735144.1">
    <property type="nucleotide sequence ID" value="NZ_JAKETQ010000001.1"/>
</dbReference>
<reference evidence="2" key="1">
    <citation type="submission" date="2022-03" db="EMBL/GenBank/DDBJ databases">
        <title>The complete genome sequence of a Methyloterrigena soli.</title>
        <authorList>
            <person name="Zi Z."/>
        </authorList>
    </citation>
    <scope>NUCLEOTIDE SEQUENCE</scope>
    <source>
        <strain evidence="2">M48</strain>
    </source>
</reference>
<feature type="chain" id="PRO_5041335157" evidence="1">
    <location>
        <begin position="32"/>
        <end position="95"/>
    </location>
</feature>
<sequence length="95" mass="9920">MRKLATTLLIATLVAPSAALTPAMAASAAFAVTNADGSPVSCEDALKALRTSATTQHPTDQAKYDELVSKGMDRCNADDDKRADGFFADAFALLK</sequence>